<dbReference type="InterPro" id="IPR032710">
    <property type="entry name" value="NTF2-like_dom_sf"/>
</dbReference>
<organism evidence="2 3">
    <name type="scientific">Microbacterium tenebrionis</name>
    <dbReference type="NCBI Taxonomy" id="2830665"/>
    <lineage>
        <taxon>Bacteria</taxon>
        <taxon>Bacillati</taxon>
        <taxon>Actinomycetota</taxon>
        <taxon>Actinomycetes</taxon>
        <taxon>Micrococcales</taxon>
        <taxon>Microbacteriaceae</taxon>
        <taxon>Microbacterium</taxon>
    </lineage>
</organism>
<evidence type="ECO:0000313" key="3">
    <source>
        <dbReference type="Proteomes" id="UP001139289"/>
    </source>
</evidence>
<dbReference type="SUPFAM" id="SSF54427">
    <property type="entry name" value="NTF2-like"/>
    <property type="match status" value="1"/>
</dbReference>
<evidence type="ECO:0000313" key="2">
    <source>
        <dbReference type="EMBL" id="MCC2028550.1"/>
    </source>
</evidence>
<reference evidence="2" key="1">
    <citation type="submission" date="2021-04" db="EMBL/GenBank/DDBJ databases">
        <title>Microbacterium tenobrionis sp. nov. and Microbacterium allomyrinae sp. nov., isolated from larvae of Tenobrio molitor and Allomyrina dichotoma, respectively.</title>
        <authorList>
            <person name="Lee S.D."/>
        </authorList>
    </citation>
    <scope>NUCLEOTIDE SEQUENCE</scope>
    <source>
        <strain evidence="2">YMB-B2</strain>
    </source>
</reference>
<dbReference type="Pfam" id="PF12680">
    <property type="entry name" value="SnoaL_2"/>
    <property type="match status" value="1"/>
</dbReference>
<dbReference type="InterPro" id="IPR037401">
    <property type="entry name" value="SnoaL-like"/>
</dbReference>
<dbReference type="AlphaFoldDB" id="A0A9X1LN55"/>
<sequence>MDAGRALRGLMVAIDEHRWDDLGAFLHPDFVCRLVHTGESFGREDWIRFNRDYPGFEHLSIEDFVSGTDEAVCRSHVTCRGDDGLQHFECASFARMQDGMIVRLTEVWTDVEQQAPPGTRPHIVADAG</sequence>
<name>A0A9X1LN55_9MICO</name>
<proteinExistence type="predicted"/>
<protein>
    <submittedName>
        <fullName evidence="2">Nuclear transport factor 2 family protein</fullName>
    </submittedName>
</protein>
<dbReference type="Proteomes" id="UP001139289">
    <property type="component" value="Unassembled WGS sequence"/>
</dbReference>
<comment type="caution">
    <text evidence="2">The sequence shown here is derived from an EMBL/GenBank/DDBJ whole genome shotgun (WGS) entry which is preliminary data.</text>
</comment>
<gene>
    <name evidence="2" type="ORF">KEC56_03255</name>
</gene>
<dbReference type="Gene3D" id="3.10.450.50">
    <property type="match status" value="1"/>
</dbReference>
<dbReference type="EMBL" id="JAGTTM010000001">
    <property type="protein sequence ID" value="MCC2028550.1"/>
    <property type="molecule type" value="Genomic_DNA"/>
</dbReference>
<keyword evidence="3" id="KW-1185">Reference proteome</keyword>
<dbReference type="RefSeq" id="WP_227529788.1">
    <property type="nucleotide sequence ID" value="NZ_JAGTTM010000001.1"/>
</dbReference>
<evidence type="ECO:0000259" key="1">
    <source>
        <dbReference type="Pfam" id="PF12680"/>
    </source>
</evidence>
<feature type="domain" description="SnoaL-like" evidence="1">
    <location>
        <begin position="9"/>
        <end position="103"/>
    </location>
</feature>
<accession>A0A9X1LN55</accession>